<dbReference type="Proteomes" id="UP000722459">
    <property type="component" value="Unassembled WGS sequence"/>
</dbReference>
<dbReference type="AlphaFoldDB" id="A0A8T5GES3"/>
<dbReference type="InterPro" id="IPR015419">
    <property type="entry name" value="CTAG/Pcc1"/>
</dbReference>
<reference evidence="2" key="1">
    <citation type="journal article" date="2021" name="ISME J.">
        <title>Mercury methylation by metabolically versatile and cosmopolitan marine bacteria.</title>
        <authorList>
            <person name="Lin H."/>
            <person name="Ascher D.B."/>
            <person name="Myung Y."/>
            <person name="Lamborg C.H."/>
            <person name="Hallam S.J."/>
            <person name="Gionfriddo C.M."/>
            <person name="Holt K.E."/>
            <person name="Moreau J.W."/>
        </authorList>
    </citation>
    <scope>NUCLEOTIDE SEQUENCE</scope>
    <source>
        <strain evidence="2">SI075_bin30</strain>
    </source>
</reference>
<proteinExistence type="inferred from homology"/>
<dbReference type="Gene3D" id="3.30.310.50">
    <property type="entry name" value="Alpha-D-phosphohexomutase, C-terminal domain"/>
    <property type="match status" value="1"/>
</dbReference>
<comment type="similarity">
    <text evidence="1">Belongs to the CTAG/PCC1 family.</text>
</comment>
<name>A0A8T5GES3_9ARCH</name>
<protein>
    <recommendedName>
        <fullName evidence="4">Transcription factor Pcc1</fullName>
    </recommendedName>
</protein>
<gene>
    <name evidence="2" type="ORF">HON47_00480</name>
</gene>
<evidence type="ECO:0000313" key="3">
    <source>
        <dbReference type="Proteomes" id="UP000722459"/>
    </source>
</evidence>
<comment type="caution">
    <text evidence="2">The sequence shown here is derived from an EMBL/GenBank/DDBJ whole genome shotgun (WGS) entry which is preliminary data.</text>
</comment>
<sequence length="78" mass="8847">MLFLDIKIKFDSKKQLDAFFGSIKPELNEEFKRSETKIASKGESLEVSIRASDKTALRASLNSITKPLKLFNQLEALE</sequence>
<dbReference type="EMBL" id="JABJNZ010000012">
    <property type="protein sequence ID" value="MBT4870036.1"/>
    <property type="molecule type" value="Genomic_DNA"/>
</dbReference>
<dbReference type="Pfam" id="PF09341">
    <property type="entry name" value="Pcc1"/>
    <property type="match status" value="1"/>
</dbReference>
<organism evidence="2 3">
    <name type="scientific">Candidatus Iainarchaeum sp</name>
    <dbReference type="NCBI Taxonomy" id="3101447"/>
    <lineage>
        <taxon>Archaea</taxon>
        <taxon>Candidatus Iainarchaeota</taxon>
        <taxon>Candidatus Iainarchaeia</taxon>
        <taxon>Candidatus Iainarchaeales</taxon>
        <taxon>Candidatus Iainarchaeaceae</taxon>
        <taxon>Candidatus Iainarchaeum</taxon>
    </lineage>
</organism>
<evidence type="ECO:0008006" key="4">
    <source>
        <dbReference type="Google" id="ProtNLM"/>
    </source>
</evidence>
<accession>A0A8T5GES3</accession>
<dbReference type="NCBIfam" id="NF011470">
    <property type="entry name" value="PRK14887.1"/>
    <property type="match status" value="1"/>
</dbReference>
<evidence type="ECO:0000313" key="2">
    <source>
        <dbReference type="EMBL" id="MBT4870036.1"/>
    </source>
</evidence>
<evidence type="ECO:0000256" key="1">
    <source>
        <dbReference type="ARBA" id="ARBA00007073"/>
    </source>
</evidence>